<evidence type="ECO:0000256" key="2">
    <source>
        <dbReference type="ARBA" id="ARBA00023015"/>
    </source>
</evidence>
<dbReference type="RefSeq" id="WP_164318488.1">
    <property type="nucleotide sequence ID" value="NZ_JAAGLU010000024.1"/>
</dbReference>
<feature type="modified residue" description="4-aspartylphosphate" evidence="5">
    <location>
        <position position="55"/>
    </location>
</feature>
<dbReference type="GO" id="GO:0000160">
    <property type="term" value="P:phosphorelay signal transduction system"/>
    <property type="evidence" value="ECO:0007669"/>
    <property type="project" value="InterPro"/>
</dbReference>
<dbReference type="InterPro" id="IPR001789">
    <property type="entry name" value="Sig_transdc_resp-reg_receiver"/>
</dbReference>
<protein>
    <submittedName>
        <fullName evidence="8">Response regulator transcription factor</fullName>
    </submittedName>
</protein>
<comment type="caution">
    <text evidence="8">The sequence shown here is derived from an EMBL/GenBank/DDBJ whole genome shotgun (WGS) entry which is preliminary data.</text>
</comment>
<dbReference type="PROSITE" id="PS50110">
    <property type="entry name" value="RESPONSE_REGULATORY"/>
    <property type="match status" value="1"/>
</dbReference>
<keyword evidence="2" id="KW-0805">Transcription regulation</keyword>
<dbReference type="InterPro" id="IPR039420">
    <property type="entry name" value="WalR-like"/>
</dbReference>
<evidence type="ECO:0000256" key="5">
    <source>
        <dbReference type="PROSITE-ProRule" id="PRU00169"/>
    </source>
</evidence>
<dbReference type="SUPFAM" id="SSF46894">
    <property type="entry name" value="C-terminal effector domain of the bipartite response regulators"/>
    <property type="match status" value="1"/>
</dbReference>
<dbReference type="PANTHER" id="PTHR43214">
    <property type="entry name" value="TWO-COMPONENT RESPONSE REGULATOR"/>
    <property type="match status" value="1"/>
</dbReference>
<evidence type="ECO:0000256" key="1">
    <source>
        <dbReference type="ARBA" id="ARBA00022553"/>
    </source>
</evidence>
<dbReference type="EMBL" id="JAAGLU010000024">
    <property type="protein sequence ID" value="NEC89511.1"/>
    <property type="molecule type" value="Genomic_DNA"/>
</dbReference>
<evidence type="ECO:0000313" key="8">
    <source>
        <dbReference type="EMBL" id="NEC89511.1"/>
    </source>
</evidence>
<dbReference type="SUPFAM" id="SSF52172">
    <property type="entry name" value="CheY-like"/>
    <property type="match status" value="1"/>
</dbReference>
<dbReference type="PRINTS" id="PR00038">
    <property type="entry name" value="HTHLUXR"/>
</dbReference>
<evidence type="ECO:0000259" key="6">
    <source>
        <dbReference type="PROSITE" id="PS50043"/>
    </source>
</evidence>
<dbReference type="InterPro" id="IPR011006">
    <property type="entry name" value="CheY-like_superfamily"/>
</dbReference>
<dbReference type="PROSITE" id="PS50043">
    <property type="entry name" value="HTH_LUXR_2"/>
    <property type="match status" value="1"/>
</dbReference>
<dbReference type="GO" id="GO:0003677">
    <property type="term" value="F:DNA binding"/>
    <property type="evidence" value="ECO:0007669"/>
    <property type="project" value="UniProtKB-KW"/>
</dbReference>
<feature type="domain" description="Response regulatory" evidence="7">
    <location>
        <begin position="4"/>
        <end position="125"/>
    </location>
</feature>
<accession>A0A6B3BYN5</accession>
<evidence type="ECO:0000256" key="3">
    <source>
        <dbReference type="ARBA" id="ARBA00023125"/>
    </source>
</evidence>
<dbReference type="Pfam" id="PF00072">
    <property type="entry name" value="Response_reg"/>
    <property type="match status" value="1"/>
</dbReference>
<dbReference type="CDD" id="cd17535">
    <property type="entry name" value="REC_NarL-like"/>
    <property type="match status" value="1"/>
</dbReference>
<keyword evidence="3" id="KW-0238">DNA-binding</keyword>
<dbReference type="CDD" id="cd06170">
    <property type="entry name" value="LuxR_C_like"/>
    <property type="match status" value="1"/>
</dbReference>
<dbReference type="SMART" id="SM00421">
    <property type="entry name" value="HTH_LUXR"/>
    <property type="match status" value="1"/>
</dbReference>
<dbReference type="InterPro" id="IPR016032">
    <property type="entry name" value="Sig_transdc_resp-reg_C-effctor"/>
</dbReference>
<dbReference type="InterPro" id="IPR000792">
    <property type="entry name" value="Tscrpt_reg_LuxR_C"/>
</dbReference>
<feature type="domain" description="HTH luxR-type" evidence="6">
    <location>
        <begin position="149"/>
        <end position="214"/>
    </location>
</feature>
<keyword evidence="4" id="KW-0804">Transcription</keyword>
<dbReference type="SMART" id="SM00448">
    <property type="entry name" value="REC"/>
    <property type="match status" value="1"/>
</dbReference>
<dbReference type="Gene3D" id="3.40.50.2300">
    <property type="match status" value="1"/>
</dbReference>
<dbReference type="AlphaFoldDB" id="A0A6B3BYN5"/>
<dbReference type="InterPro" id="IPR058245">
    <property type="entry name" value="NreC/VraR/RcsB-like_REC"/>
</dbReference>
<sequence length="219" mass="23705">MLIRVVLAEDDVLLRKGLAQLIDAAPGLEVVGEAADLSTALEQVDALRPDVVVTDIRMPPTKKDEGIRLAALLRERHPSTGVVVLSQHKEPAYAYALFEHGVAGRGYLIKERVAEVKDLTDAVRQVAAGLSVVDPAVVETMVRARRGGRRSPLDALTARELEVLGHMAQGKSNAAIGKALQLTEGAVQKHTNSMFAKLGIAEERDINKRVRAVLLFLDQ</sequence>
<keyword evidence="1 5" id="KW-0597">Phosphoprotein</keyword>
<name>A0A6B3BYN5_9ACTN</name>
<dbReference type="PANTHER" id="PTHR43214:SF24">
    <property type="entry name" value="TRANSCRIPTIONAL REGULATORY PROTEIN NARL-RELATED"/>
    <property type="match status" value="1"/>
</dbReference>
<dbReference type="Pfam" id="PF00196">
    <property type="entry name" value="GerE"/>
    <property type="match status" value="1"/>
</dbReference>
<proteinExistence type="predicted"/>
<gene>
    <name evidence="8" type="ORF">G3I71_27685</name>
</gene>
<evidence type="ECO:0000256" key="4">
    <source>
        <dbReference type="ARBA" id="ARBA00023163"/>
    </source>
</evidence>
<evidence type="ECO:0000259" key="7">
    <source>
        <dbReference type="PROSITE" id="PS50110"/>
    </source>
</evidence>
<organism evidence="8">
    <name type="scientific">Streptomyces sp. SID12501</name>
    <dbReference type="NCBI Taxonomy" id="2706042"/>
    <lineage>
        <taxon>Bacteria</taxon>
        <taxon>Bacillati</taxon>
        <taxon>Actinomycetota</taxon>
        <taxon>Actinomycetes</taxon>
        <taxon>Kitasatosporales</taxon>
        <taxon>Streptomycetaceae</taxon>
        <taxon>Streptomyces</taxon>
    </lineage>
</organism>
<reference evidence="8" key="1">
    <citation type="submission" date="2020-01" db="EMBL/GenBank/DDBJ databases">
        <title>Insect and environment-associated Actinomycetes.</title>
        <authorList>
            <person name="Currrie C."/>
            <person name="Chevrette M."/>
            <person name="Carlson C."/>
            <person name="Stubbendieck R."/>
            <person name="Wendt-Pienkowski E."/>
        </authorList>
    </citation>
    <scope>NUCLEOTIDE SEQUENCE</scope>
    <source>
        <strain evidence="8">SID12501</strain>
    </source>
</reference>
<dbReference type="GO" id="GO:0006355">
    <property type="term" value="P:regulation of DNA-templated transcription"/>
    <property type="evidence" value="ECO:0007669"/>
    <property type="project" value="InterPro"/>
</dbReference>